<dbReference type="EMBL" id="CAJOBG010109973">
    <property type="protein sequence ID" value="CAF4736923.1"/>
    <property type="molecule type" value="Genomic_DNA"/>
</dbReference>
<reference evidence="3" key="1">
    <citation type="submission" date="2021-02" db="EMBL/GenBank/DDBJ databases">
        <authorList>
            <person name="Nowell W R."/>
        </authorList>
    </citation>
    <scope>NUCLEOTIDE SEQUENCE</scope>
</reference>
<evidence type="ECO:0000313" key="4">
    <source>
        <dbReference type="Proteomes" id="UP000663866"/>
    </source>
</evidence>
<name>A0A821KJ79_9BILA</name>
<feature type="domain" description="Ca2+-activated K+ channel Slowpoke-like C-terminal" evidence="1">
    <location>
        <begin position="3"/>
        <end position="32"/>
    </location>
</feature>
<organism evidence="3 4">
    <name type="scientific">Rotaria magnacalcarata</name>
    <dbReference type="NCBI Taxonomy" id="392030"/>
    <lineage>
        <taxon>Eukaryota</taxon>
        <taxon>Metazoa</taxon>
        <taxon>Spiralia</taxon>
        <taxon>Gnathifera</taxon>
        <taxon>Rotifera</taxon>
        <taxon>Eurotatoria</taxon>
        <taxon>Bdelloidea</taxon>
        <taxon>Philodinida</taxon>
        <taxon>Philodinidae</taxon>
        <taxon>Rotaria</taxon>
    </lineage>
</organism>
<dbReference type="Proteomes" id="UP000663866">
    <property type="component" value="Unassembled WGS sequence"/>
</dbReference>
<feature type="non-terminal residue" evidence="3">
    <location>
        <position position="38"/>
    </location>
</feature>
<evidence type="ECO:0000259" key="1">
    <source>
        <dbReference type="Pfam" id="PF21014"/>
    </source>
</evidence>
<evidence type="ECO:0000313" key="2">
    <source>
        <dbReference type="EMBL" id="CAF4679411.1"/>
    </source>
</evidence>
<dbReference type="Pfam" id="PF21014">
    <property type="entry name" value="Slowpoke_C"/>
    <property type="match status" value="1"/>
</dbReference>
<dbReference type="EMBL" id="CAJOBG010094976">
    <property type="protein sequence ID" value="CAF4679411.1"/>
    <property type="molecule type" value="Genomic_DNA"/>
</dbReference>
<feature type="non-terminal residue" evidence="3">
    <location>
        <position position="1"/>
    </location>
</feature>
<sequence length="38" mass="4312">DPTYGDLFVSLLTHRDWLCLGLYRLRDNGSTRPASSQS</sequence>
<dbReference type="InterPro" id="IPR048735">
    <property type="entry name" value="Slowpoke-like_C"/>
</dbReference>
<comment type="caution">
    <text evidence="3">The sequence shown here is derived from an EMBL/GenBank/DDBJ whole genome shotgun (WGS) entry which is preliminary data.</text>
</comment>
<proteinExistence type="predicted"/>
<dbReference type="AlphaFoldDB" id="A0A821KJ79"/>
<accession>A0A821KJ79</accession>
<gene>
    <name evidence="2" type="ORF">OVN521_LOCUS47675</name>
    <name evidence="3" type="ORF">OVN521_LOCUS49664</name>
</gene>
<evidence type="ECO:0000313" key="3">
    <source>
        <dbReference type="EMBL" id="CAF4736923.1"/>
    </source>
</evidence>
<protein>
    <recommendedName>
        <fullName evidence="1">Ca2+-activated K+ channel Slowpoke-like C-terminal domain-containing protein</fullName>
    </recommendedName>
</protein>
<keyword evidence="4" id="KW-1185">Reference proteome</keyword>